<dbReference type="EMBL" id="VYZN01000040">
    <property type="protein sequence ID" value="KAE9532140.1"/>
    <property type="molecule type" value="Genomic_DNA"/>
</dbReference>
<comment type="caution">
    <text evidence="1">The sequence shown here is derived from an EMBL/GenBank/DDBJ whole genome shotgun (WGS) entry which is preliminary data.</text>
</comment>
<organism evidence="1 2">
    <name type="scientific">Aphis glycines</name>
    <name type="common">Soybean aphid</name>
    <dbReference type="NCBI Taxonomy" id="307491"/>
    <lineage>
        <taxon>Eukaryota</taxon>
        <taxon>Metazoa</taxon>
        <taxon>Ecdysozoa</taxon>
        <taxon>Arthropoda</taxon>
        <taxon>Hexapoda</taxon>
        <taxon>Insecta</taxon>
        <taxon>Pterygota</taxon>
        <taxon>Neoptera</taxon>
        <taxon>Paraneoptera</taxon>
        <taxon>Hemiptera</taxon>
        <taxon>Sternorrhyncha</taxon>
        <taxon>Aphidomorpha</taxon>
        <taxon>Aphidoidea</taxon>
        <taxon>Aphididae</taxon>
        <taxon>Aphidini</taxon>
        <taxon>Aphis</taxon>
        <taxon>Aphis</taxon>
    </lineage>
</organism>
<accession>A0A6G0THZ3</accession>
<sequence>MLEKAKLIKMCDINNISLKVFHSGHNKFKQCLKAEMVVAKTCLKTGWDFDAKESFYLDSPMRSKVNIFQHFSKKSIYLYDCNSKTNHCKYLKFSPNIYFQFFFISVYSSMFYEICRKRENSQQVAIEKTRSIIKGKFFVRLNFKFLQNSITITIYPQTILNICYYSKNQILTKIRQNHEYLQIILKTIETFNTIHHKFIINMIENSKLRNLKGKGTKTENIFSNDLHHFYFYHLHTKYHVVEV</sequence>
<reference evidence="1 2" key="1">
    <citation type="submission" date="2019-08" db="EMBL/GenBank/DDBJ databases">
        <title>The genome of the soybean aphid Biotype 1, its phylome, world population structure and adaptation to the North American continent.</title>
        <authorList>
            <person name="Giordano R."/>
            <person name="Donthu R.K."/>
            <person name="Hernandez A.G."/>
            <person name="Wright C.L."/>
            <person name="Zimin A.V."/>
        </authorList>
    </citation>
    <scope>NUCLEOTIDE SEQUENCE [LARGE SCALE GENOMIC DNA]</scope>
    <source>
        <tissue evidence="1">Whole aphids</tissue>
    </source>
</reference>
<evidence type="ECO:0000313" key="2">
    <source>
        <dbReference type="Proteomes" id="UP000475862"/>
    </source>
</evidence>
<keyword evidence="2" id="KW-1185">Reference proteome</keyword>
<name>A0A6G0THZ3_APHGL</name>
<protein>
    <submittedName>
        <fullName evidence="1">Uncharacterized protein</fullName>
    </submittedName>
</protein>
<proteinExistence type="predicted"/>
<dbReference type="Proteomes" id="UP000475862">
    <property type="component" value="Unassembled WGS sequence"/>
</dbReference>
<gene>
    <name evidence="1" type="ORF">AGLY_010342</name>
</gene>
<dbReference type="AlphaFoldDB" id="A0A6G0THZ3"/>
<dbReference type="OrthoDB" id="10591373at2759"/>
<evidence type="ECO:0000313" key="1">
    <source>
        <dbReference type="EMBL" id="KAE9532140.1"/>
    </source>
</evidence>